<keyword evidence="5" id="KW-0812">Transmembrane</keyword>
<evidence type="ECO:0000256" key="2">
    <source>
        <dbReference type="ARBA" id="ARBA00004167"/>
    </source>
</evidence>
<dbReference type="GO" id="GO:0016020">
    <property type="term" value="C:membrane"/>
    <property type="evidence" value="ECO:0007669"/>
    <property type="project" value="UniProtKB-SubCell"/>
</dbReference>
<evidence type="ECO:0000256" key="7">
    <source>
        <dbReference type="ARBA" id="ARBA00022989"/>
    </source>
</evidence>
<evidence type="ECO:0000313" key="14">
    <source>
        <dbReference type="Proteomes" id="UP000623467"/>
    </source>
</evidence>
<evidence type="ECO:0000256" key="10">
    <source>
        <dbReference type="ARBA" id="ARBA00023033"/>
    </source>
</evidence>
<dbReference type="Proteomes" id="UP000623467">
    <property type="component" value="Unassembled WGS sequence"/>
</dbReference>
<organism evidence="13 14">
    <name type="scientific">Mycena sanguinolenta</name>
    <dbReference type="NCBI Taxonomy" id="230812"/>
    <lineage>
        <taxon>Eukaryota</taxon>
        <taxon>Fungi</taxon>
        <taxon>Dikarya</taxon>
        <taxon>Basidiomycota</taxon>
        <taxon>Agaricomycotina</taxon>
        <taxon>Agaricomycetes</taxon>
        <taxon>Agaricomycetidae</taxon>
        <taxon>Agaricales</taxon>
        <taxon>Marasmiineae</taxon>
        <taxon>Mycenaceae</taxon>
        <taxon>Mycena</taxon>
    </lineage>
</organism>
<dbReference type="GO" id="GO:0005506">
    <property type="term" value="F:iron ion binding"/>
    <property type="evidence" value="ECO:0007669"/>
    <property type="project" value="InterPro"/>
</dbReference>
<keyword evidence="14" id="KW-1185">Reference proteome</keyword>
<dbReference type="PANTHER" id="PTHR46300">
    <property type="entry name" value="P450, PUTATIVE (EUROFUNG)-RELATED-RELATED"/>
    <property type="match status" value="1"/>
</dbReference>
<comment type="cofactor">
    <cofactor evidence="1">
        <name>heme</name>
        <dbReference type="ChEBI" id="CHEBI:30413"/>
    </cofactor>
</comment>
<keyword evidence="12" id="KW-0732">Signal</keyword>
<reference evidence="13" key="1">
    <citation type="submission" date="2020-05" db="EMBL/GenBank/DDBJ databases">
        <title>Mycena genomes resolve the evolution of fungal bioluminescence.</title>
        <authorList>
            <person name="Tsai I.J."/>
        </authorList>
    </citation>
    <scope>NUCLEOTIDE SEQUENCE</scope>
    <source>
        <strain evidence="13">160909Yilan</strain>
    </source>
</reference>
<comment type="similarity">
    <text evidence="3">Belongs to the cytochrome P450 family.</text>
</comment>
<keyword evidence="8" id="KW-0560">Oxidoreductase</keyword>
<comment type="caution">
    <text evidence="13">The sequence shown here is derived from an EMBL/GenBank/DDBJ whole genome shotgun (WGS) entry which is preliminary data.</text>
</comment>
<keyword evidence="6" id="KW-0479">Metal-binding</keyword>
<keyword evidence="10" id="KW-0503">Monooxygenase</keyword>
<dbReference type="SUPFAM" id="SSF48264">
    <property type="entry name" value="Cytochrome P450"/>
    <property type="match status" value="1"/>
</dbReference>
<proteinExistence type="inferred from homology"/>
<keyword evidence="7" id="KW-1133">Transmembrane helix</keyword>
<dbReference type="InterPro" id="IPR050364">
    <property type="entry name" value="Cytochrome_P450_fung"/>
</dbReference>
<comment type="subcellular location">
    <subcellularLocation>
        <location evidence="2">Membrane</location>
        <topology evidence="2">Single-pass membrane protein</topology>
    </subcellularLocation>
</comment>
<gene>
    <name evidence="13" type="ORF">MSAN_00159100</name>
</gene>
<evidence type="ECO:0000256" key="1">
    <source>
        <dbReference type="ARBA" id="ARBA00001971"/>
    </source>
</evidence>
<dbReference type="Gene3D" id="1.10.630.10">
    <property type="entry name" value="Cytochrome P450"/>
    <property type="match status" value="1"/>
</dbReference>
<dbReference type="AlphaFoldDB" id="A0A8H6ZH96"/>
<dbReference type="PANTHER" id="PTHR46300:SF2">
    <property type="entry name" value="CYTOCHROME P450 MONOOXYGENASE ALNH-RELATED"/>
    <property type="match status" value="1"/>
</dbReference>
<dbReference type="GO" id="GO:0004497">
    <property type="term" value="F:monooxygenase activity"/>
    <property type="evidence" value="ECO:0007669"/>
    <property type="project" value="UniProtKB-KW"/>
</dbReference>
<keyword evidence="4" id="KW-0349">Heme</keyword>
<keyword evidence="9" id="KW-0408">Iron</keyword>
<evidence type="ECO:0000256" key="3">
    <source>
        <dbReference type="ARBA" id="ARBA00010617"/>
    </source>
</evidence>
<name>A0A8H6ZH96_9AGAR</name>
<dbReference type="GO" id="GO:0016705">
    <property type="term" value="F:oxidoreductase activity, acting on paired donors, with incorporation or reduction of molecular oxygen"/>
    <property type="evidence" value="ECO:0007669"/>
    <property type="project" value="InterPro"/>
</dbReference>
<evidence type="ECO:0000256" key="5">
    <source>
        <dbReference type="ARBA" id="ARBA00022692"/>
    </source>
</evidence>
<feature type="chain" id="PRO_5034592522" evidence="12">
    <location>
        <begin position="20"/>
        <end position="112"/>
    </location>
</feature>
<protein>
    <submittedName>
        <fullName evidence="13">Cytochrome P450</fullName>
    </submittedName>
</protein>
<evidence type="ECO:0000313" key="13">
    <source>
        <dbReference type="EMBL" id="KAF7377377.1"/>
    </source>
</evidence>
<evidence type="ECO:0000256" key="9">
    <source>
        <dbReference type="ARBA" id="ARBA00023004"/>
    </source>
</evidence>
<evidence type="ECO:0000256" key="12">
    <source>
        <dbReference type="SAM" id="SignalP"/>
    </source>
</evidence>
<keyword evidence="11" id="KW-0472">Membrane</keyword>
<feature type="signal peptide" evidence="12">
    <location>
        <begin position="1"/>
        <end position="19"/>
    </location>
</feature>
<dbReference type="InterPro" id="IPR036396">
    <property type="entry name" value="Cyt_P450_sf"/>
</dbReference>
<dbReference type="OrthoDB" id="1055148at2759"/>
<evidence type="ECO:0000256" key="8">
    <source>
        <dbReference type="ARBA" id="ARBA00023002"/>
    </source>
</evidence>
<dbReference type="InterPro" id="IPR001128">
    <property type="entry name" value="Cyt_P450"/>
</dbReference>
<evidence type="ECO:0000256" key="11">
    <source>
        <dbReference type="ARBA" id="ARBA00023136"/>
    </source>
</evidence>
<accession>A0A8H6ZH96</accession>
<evidence type="ECO:0000256" key="6">
    <source>
        <dbReference type="ARBA" id="ARBA00022723"/>
    </source>
</evidence>
<evidence type="ECO:0000256" key="4">
    <source>
        <dbReference type="ARBA" id="ARBA00022617"/>
    </source>
</evidence>
<dbReference type="EMBL" id="JACAZH010000001">
    <property type="protein sequence ID" value="KAF7377377.1"/>
    <property type="molecule type" value="Genomic_DNA"/>
</dbReference>
<dbReference type="GO" id="GO:0020037">
    <property type="term" value="F:heme binding"/>
    <property type="evidence" value="ECO:0007669"/>
    <property type="project" value="InterPro"/>
</dbReference>
<dbReference type="Pfam" id="PF00067">
    <property type="entry name" value="p450"/>
    <property type="match status" value="1"/>
</dbReference>
<sequence>MHGSLATIILVATIYVVHRLSCTPSPAKLPPGPYRWPLFGSLLQIPRRYQWLKFSEWAKTYGNLVYLNGFGQSIVIINSAKVARELLDYRSSIYSNRPKFVSEPIWHVLGPL</sequence>